<dbReference type="EMBL" id="FOAW01000007">
    <property type="protein sequence ID" value="SEL29494.1"/>
    <property type="molecule type" value="Genomic_DNA"/>
</dbReference>
<proteinExistence type="predicted"/>
<protein>
    <submittedName>
        <fullName evidence="1">Uncharacterized protein</fullName>
    </submittedName>
</protein>
<dbReference type="Proteomes" id="UP000198677">
    <property type="component" value="Unassembled WGS sequence"/>
</dbReference>
<dbReference type="AlphaFoldDB" id="A0A1H7P200"/>
<evidence type="ECO:0000313" key="2">
    <source>
        <dbReference type="Proteomes" id="UP000198677"/>
    </source>
</evidence>
<keyword evidence="2" id="KW-1185">Reference proteome</keyword>
<reference evidence="2" key="1">
    <citation type="submission" date="2016-10" db="EMBL/GenBank/DDBJ databases">
        <authorList>
            <person name="Varghese N."/>
            <person name="Submissions S."/>
        </authorList>
    </citation>
    <scope>NUCLEOTIDE SEQUENCE [LARGE SCALE GENOMIC DNA]</scope>
    <source>
        <strain evidence="2">DSM 44675</strain>
    </source>
</reference>
<name>A0A1H7P200_9NOCA</name>
<accession>A0A1H7P200</accession>
<sequence length="33" mass="3540">MLSALAAVAAITLPPTPTRSRAGMNQYFDQLFS</sequence>
<gene>
    <name evidence="1" type="ORF">SAMN05444583_107217</name>
</gene>
<evidence type="ECO:0000313" key="1">
    <source>
        <dbReference type="EMBL" id="SEL29494.1"/>
    </source>
</evidence>
<organism evidence="1 2">
    <name type="scientific">Rhodococcus maanshanensis</name>
    <dbReference type="NCBI Taxonomy" id="183556"/>
    <lineage>
        <taxon>Bacteria</taxon>
        <taxon>Bacillati</taxon>
        <taxon>Actinomycetota</taxon>
        <taxon>Actinomycetes</taxon>
        <taxon>Mycobacteriales</taxon>
        <taxon>Nocardiaceae</taxon>
        <taxon>Rhodococcus</taxon>
    </lineage>
</organism>